<dbReference type="InterPro" id="IPR051218">
    <property type="entry name" value="Sec_MonoDiacylglyc_Lipase"/>
</dbReference>
<dbReference type="PANTHER" id="PTHR45856:SF24">
    <property type="entry name" value="FUNGAL LIPASE-LIKE DOMAIN-CONTAINING PROTEIN"/>
    <property type="match status" value="1"/>
</dbReference>
<accession>A0A4D9CT43</accession>
<evidence type="ECO:0000256" key="1">
    <source>
        <dbReference type="SAM" id="MobiDB-lite"/>
    </source>
</evidence>
<dbReference type="AlphaFoldDB" id="A0A4D9CT43"/>
<organism evidence="3 4">
    <name type="scientific">Nannochloropsis salina CCMP1776</name>
    <dbReference type="NCBI Taxonomy" id="1027361"/>
    <lineage>
        <taxon>Eukaryota</taxon>
        <taxon>Sar</taxon>
        <taxon>Stramenopiles</taxon>
        <taxon>Ochrophyta</taxon>
        <taxon>Eustigmatophyceae</taxon>
        <taxon>Eustigmatales</taxon>
        <taxon>Monodopsidaceae</taxon>
        <taxon>Microchloropsis</taxon>
        <taxon>Microchloropsis salina</taxon>
    </lineage>
</organism>
<dbReference type="GO" id="GO:0006629">
    <property type="term" value="P:lipid metabolic process"/>
    <property type="evidence" value="ECO:0007669"/>
    <property type="project" value="InterPro"/>
</dbReference>
<evidence type="ECO:0000313" key="3">
    <source>
        <dbReference type="EMBL" id="TFJ82372.1"/>
    </source>
</evidence>
<dbReference type="SUPFAM" id="SSF53474">
    <property type="entry name" value="alpha/beta-Hydrolases"/>
    <property type="match status" value="1"/>
</dbReference>
<dbReference type="Proteomes" id="UP000355283">
    <property type="component" value="Unassembled WGS sequence"/>
</dbReference>
<evidence type="ECO:0000259" key="2">
    <source>
        <dbReference type="Pfam" id="PF01764"/>
    </source>
</evidence>
<sequence>MDIAMEGGSKDAGGSSLSAGIGSDGQVVGMSSMSRAMNFFSPSPDPDWPFCSPAGLLYESGLVCPVMQVSAMILMRSPPDFEKLTSEHHCPNPEGALPMELEALNGNDGQGSMPMMIPPELVQKERPTYGWYLTHIYNMYAYAFSYADDLLTMDTDGDHHTLRPLIPHKWGNQNVYFLEDPGGWKWPIGQSFTRGQRMVVIFRGTMFPGGWETDFQTSYAAAAATARRGLPGRVHYGFFNFAEQFFEEFEKEVSLHGIKTITFAGHSLGGAISQVAAAFLVKHHRHLKIDCVTFGSPQVGDRTFTDFLNANVNLRRAVYVGSGQLNEPVQRGLNYGMGDVITQMPLACYNLSIPFCGSMKFIENPDHLESFQFVMAAGNVPFYASDLRNTEGWLRKENYFFGARKFRDIPEGTMACHICSYACWTSEATGDSDTRCFFPGQGVQEAGALCSVDFMDSMTARFPNLEGSPVEGDLVHAGAVAGRGGGMGEASSMWDGFMGRGGRLRKT</sequence>
<name>A0A4D9CT43_9STRA</name>
<evidence type="ECO:0000313" key="4">
    <source>
        <dbReference type="Proteomes" id="UP000355283"/>
    </source>
</evidence>
<dbReference type="Pfam" id="PF01764">
    <property type="entry name" value="Lipase_3"/>
    <property type="match status" value="1"/>
</dbReference>
<gene>
    <name evidence="3" type="ORF">NSK_006283</name>
</gene>
<comment type="caution">
    <text evidence="3">The sequence shown here is derived from an EMBL/GenBank/DDBJ whole genome shotgun (WGS) entry which is preliminary data.</text>
</comment>
<dbReference type="OrthoDB" id="426718at2759"/>
<feature type="domain" description="Fungal lipase-type" evidence="2">
    <location>
        <begin position="199"/>
        <end position="314"/>
    </location>
</feature>
<proteinExistence type="predicted"/>
<dbReference type="InterPro" id="IPR002921">
    <property type="entry name" value="Fungal_lipase-type"/>
</dbReference>
<reference evidence="3 4" key="1">
    <citation type="submission" date="2019-01" db="EMBL/GenBank/DDBJ databases">
        <title>Nuclear Genome Assembly of the Microalgal Biofuel strain Nannochloropsis salina CCMP1776.</title>
        <authorList>
            <person name="Hovde B."/>
        </authorList>
    </citation>
    <scope>NUCLEOTIDE SEQUENCE [LARGE SCALE GENOMIC DNA]</scope>
    <source>
        <strain evidence="3 4">CCMP1776</strain>
    </source>
</reference>
<dbReference type="PANTHER" id="PTHR45856">
    <property type="entry name" value="ALPHA/BETA-HYDROLASES SUPERFAMILY PROTEIN"/>
    <property type="match status" value="1"/>
</dbReference>
<keyword evidence="4" id="KW-1185">Reference proteome</keyword>
<dbReference type="Gene3D" id="3.40.50.1820">
    <property type="entry name" value="alpha/beta hydrolase"/>
    <property type="match status" value="1"/>
</dbReference>
<dbReference type="EMBL" id="SDOX01000113">
    <property type="protein sequence ID" value="TFJ82372.1"/>
    <property type="molecule type" value="Genomic_DNA"/>
</dbReference>
<dbReference type="CDD" id="cd00519">
    <property type="entry name" value="Lipase_3"/>
    <property type="match status" value="1"/>
</dbReference>
<feature type="region of interest" description="Disordered" evidence="1">
    <location>
        <begin position="1"/>
        <end position="20"/>
    </location>
</feature>
<dbReference type="InterPro" id="IPR029058">
    <property type="entry name" value="AB_hydrolase_fold"/>
</dbReference>
<protein>
    <recommendedName>
        <fullName evidence="2">Fungal lipase-type domain-containing protein</fullName>
    </recommendedName>
</protein>